<dbReference type="Gene3D" id="2.60.40.10">
    <property type="entry name" value="Immunoglobulins"/>
    <property type="match status" value="2"/>
</dbReference>
<feature type="chain" id="PRO_5031380270" evidence="4">
    <location>
        <begin position="24"/>
        <end position="314"/>
    </location>
</feature>
<evidence type="ECO:0000256" key="2">
    <source>
        <dbReference type="ARBA" id="ARBA00023130"/>
    </source>
</evidence>
<dbReference type="InterPro" id="IPR050199">
    <property type="entry name" value="IgHV"/>
</dbReference>
<dbReference type="GeneID" id="113999877"/>
<dbReference type="SUPFAM" id="SSF48726">
    <property type="entry name" value="Immunoglobulin"/>
    <property type="match status" value="2"/>
</dbReference>
<dbReference type="SMART" id="SM00406">
    <property type="entry name" value="IGv"/>
    <property type="match status" value="1"/>
</dbReference>
<accession>A0A7R5KQZ2</accession>
<proteinExistence type="predicted"/>
<evidence type="ECO:0000313" key="6">
    <source>
        <dbReference type="Proteomes" id="UP000504627"/>
    </source>
</evidence>
<dbReference type="PROSITE" id="PS50835">
    <property type="entry name" value="IG_LIKE"/>
    <property type="match status" value="1"/>
</dbReference>
<dbReference type="Proteomes" id="UP000504627">
    <property type="component" value="Unplaced"/>
</dbReference>
<name>A0A7R5KQZ2_9PASS</name>
<dbReference type="AlphaFoldDB" id="A0A7R5KQZ2"/>
<keyword evidence="6" id="KW-1185">Reference proteome</keyword>
<feature type="domain" description="Ig-like" evidence="5">
    <location>
        <begin position="38"/>
        <end position="130"/>
    </location>
</feature>
<protein>
    <submittedName>
        <fullName evidence="7">Ig heavy chain Mem5-like</fullName>
    </submittedName>
</protein>
<evidence type="ECO:0000313" key="7">
    <source>
        <dbReference type="RefSeq" id="XP_039243696.1"/>
    </source>
</evidence>
<evidence type="ECO:0000259" key="5">
    <source>
        <dbReference type="PROSITE" id="PS50835"/>
    </source>
</evidence>
<gene>
    <name evidence="7" type="primary">LOC113999877</name>
</gene>
<dbReference type="InterPro" id="IPR013783">
    <property type="entry name" value="Ig-like_fold"/>
</dbReference>
<dbReference type="PANTHER" id="PTHR23266">
    <property type="entry name" value="IMMUNOGLOBULIN HEAVY CHAIN"/>
    <property type="match status" value="1"/>
</dbReference>
<keyword evidence="4" id="KW-0732">Signal</keyword>
<keyword evidence="2" id="KW-1064">Adaptive immunity</keyword>
<keyword evidence="1" id="KW-0391">Immunity</keyword>
<dbReference type="GO" id="GO:0019814">
    <property type="term" value="C:immunoglobulin complex"/>
    <property type="evidence" value="ECO:0007669"/>
    <property type="project" value="UniProtKB-KW"/>
</dbReference>
<dbReference type="InParanoid" id="A0A7R5KQZ2"/>
<dbReference type="InterPro" id="IPR007110">
    <property type="entry name" value="Ig-like_dom"/>
</dbReference>
<dbReference type="GO" id="GO:0005576">
    <property type="term" value="C:extracellular region"/>
    <property type="evidence" value="ECO:0007669"/>
    <property type="project" value="UniProtKB-ARBA"/>
</dbReference>
<evidence type="ECO:0000256" key="1">
    <source>
        <dbReference type="ARBA" id="ARBA00022859"/>
    </source>
</evidence>
<evidence type="ECO:0000256" key="3">
    <source>
        <dbReference type="ARBA" id="ARBA00043265"/>
    </source>
</evidence>
<dbReference type="InterPro" id="IPR036179">
    <property type="entry name" value="Ig-like_dom_sf"/>
</dbReference>
<organism evidence="6 7">
    <name type="scientific">Pipra filicauda</name>
    <name type="common">Wire-tailed manakin</name>
    <dbReference type="NCBI Taxonomy" id="649802"/>
    <lineage>
        <taxon>Eukaryota</taxon>
        <taxon>Metazoa</taxon>
        <taxon>Chordata</taxon>
        <taxon>Craniata</taxon>
        <taxon>Vertebrata</taxon>
        <taxon>Euteleostomi</taxon>
        <taxon>Archelosauria</taxon>
        <taxon>Archosauria</taxon>
        <taxon>Dinosauria</taxon>
        <taxon>Saurischia</taxon>
        <taxon>Theropoda</taxon>
        <taxon>Coelurosauria</taxon>
        <taxon>Aves</taxon>
        <taxon>Neognathae</taxon>
        <taxon>Neoaves</taxon>
        <taxon>Telluraves</taxon>
        <taxon>Australaves</taxon>
        <taxon>Passeriformes</taxon>
        <taxon>Pipridae</taxon>
        <taxon>Pipra</taxon>
    </lineage>
</organism>
<dbReference type="GO" id="GO:0002250">
    <property type="term" value="P:adaptive immune response"/>
    <property type="evidence" value="ECO:0007669"/>
    <property type="project" value="UniProtKB-KW"/>
</dbReference>
<reference evidence="7" key="1">
    <citation type="submission" date="2025-08" db="UniProtKB">
        <authorList>
            <consortium name="RefSeq"/>
        </authorList>
    </citation>
    <scope>IDENTIFICATION</scope>
    <source>
        <tissue evidence="7">Muscle</tissue>
    </source>
</reference>
<sequence>MSAGLGPWLLGLALALGPAGLWAQLRLEEAGGGHRAPGESVLLSCRGSGFTFENHYVRWYRQAPGVGVEWVSWISHFSSQIQFGPAVEGRATASRDNSRSEASLSLHLLHAGDSARYFCAVCTEIRNRLSLNTNHPSVSQPRSWKGLCPTDVQQQDFISASSPKHSVPQVIVMKSKKLEEGGSTGKAACLARNFSTKNISLEMSSDEVVYEQSTPILASEGLYSAMKVVSVTKDTEVTCKAHLDIGTITALSEKEAEEPVTRTSNRVCNSTDTSAQGTTVQRVNMLSVAVLGLRVLLAKSIAFNTLMSIKLVLF</sequence>
<keyword evidence="3" id="KW-1280">Immunoglobulin</keyword>
<dbReference type="Pfam" id="PF07686">
    <property type="entry name" value="V-set"/>
    <property type="match status" value="1"/>
</dbReference>
<feature type="signal peptide" evidence="4">
    <location>
        <begin position="1"/>
        <end position="23"/>
    </location>
</feature>
<evidence type="ECO:0000256" key="4">
    <source>
        <dbReference type="SAM" id="SignalP"/>
    </source>
</evidence>
<dbReference type="InterPro" id="IPR013106">
    <property type="entry name" value="Ig_V-set"/>
</dbReference>
<dbReference type="RefSeq" id="XP_039243696.1">
    <property type="nucleotide sequence ID" value="XM_039387762.1"/>
</dbReference>